<dbReference type="InterPro" id="IPR029010">
    <property type="entry name" value="ThuA-like"/>
</dbReference>
<evidence type="ECO:0000259" key="1">
    <source>
        <dbReference type="Pfam" id="PF06283"/>
    </source>
</evidence>
<keyword evidence="3" id="KW-1185">Reference proteome</keyword>
<comment type="caution">
    <text evidence="2">The sequence shown here is derived from an EMBL/GenBank/DDBJ whole genome shotgun (WGS) entry which is preliminary data.</text>
</comment>
<dbReference type="HOGENOM" id="CLU_1029737_0_0_7"/>
<feature type="domain" description="ThuA-like" evidence="1">
    <location>
        <begin position="43"/>
        <end position="227"/>
    </location>
</feature>
<accession>W4LNG3</accession>
<dbReference type="SUPFAM" id="SSF52317">
    <property type="entry name" value="Class I glutamine amidotransferase-like"/>
    <property type="match status" value="1"/>
</dbReference>
<evidence type="ECO:0000313" key="2">
    <source>
        <dbReference type="EMBL" id="ETW99512.1"/>
    </source>
</evidence>
<gene>
    <name evidence="2" type="ORF">ETSY1_14735</name>
</gene>
<dbReference type="Proteomes" id="UP000019141">
    <property type="component" value="Unassembled WGS sequence"/>
</dbReference>
<dbReference type="EMBL" id="AZHW01000439">
    <property type="protein sequence ID" value="ETW99512.1"/>
    <property type="molecule type" value="Genomic_DNA"/>
</dbReference>
<proteinExistence type="predicted"/>
<dbReference type="InterPro" id="IPR029062">
    <property type="entry name" value="Class_I_gatase-like"/>
</dbReference>
<evidence type="ECO:0000313" key="3">
    <source>
        <dbReference type="Proteomes" id="UP000019141"/>
    </source>
</evidence>
<dbReference type="PANTHER" id="PTHR40469">
    <property type="entry name" value="SECRETED GLYCOSYL HYDROLASE"/>
    <property type="match status" value="1"/>
</dbReference>
<protein>
    <recommendedName>
        <fullName evidence="1">ThuA-like domain-containing protein</fullName>
    </recommendedName>
</protein>
<dbReference type="Pfam" id="PF06283">
    <property type="entry name" value="ThuA"/>
    <property type="match status" value="1"/>
</dbReference>
<reference evidence="2 3" key="1">
    <citation type="journal article" date="2014" name="Nature">
        <title>An environmental bacterial taxon with a large and distinct metabolic repertoire.</title>
        <authorList>
            <person name="Wilson M.C."/>
            <person name="Mori T."/>
            <person name="Ruckert C."/>
            <person name="Uria A.R."/>
            <person name="Helf M.J."/>
            <person name="Takada K."/>
            <person name="Gernert C."/>
            <person name="Steffens U.A."/>
            <person name="Heycke N."/>
            <person name="Schmitt S."/>
            <person name="Rinke C."/>
            <person name="Helfrich E.J."/>
            <person name="Brachmann A.O."/>
            <person name="Gurgui C."/>
            <person name="Wakimoto T."/>
            <person name="Kracht M."/>
            <person name="Crusemann M."/>
            <person name="Hentschel U."/>
            <person name="Abe I."/>
            <person name="Matsunaga S."/>
            <person name="Kalinowski J."/>
            <person name="Takeyama H."/>
            <person name="Piel J."/>
        </authorList>
    </citation>
    <scope>NUCLEOTIDE SEQUENCE [LARGE SCALE GENOMIC DNA]</scope>
    <source>
        <strain evidence="3">TSY1</strain>
    </source>
</reference>
<dbReference type="AlphaFoldDB" id="W4LNG3"/>
<dbReference type="Gene3D" id="3.40.50.880">
    <property type="match status" value="1"/>
</dbReference>
<dbReference type="PANTHER" id="PTHR40469:SF2">
    <property type="entry name" value="GALACTOSE-BINDING DOMAIN-LIKE SUPERFAMILY PROTEIN"/>
    <property type="match status" value="1"/>
</dbReference>
<organism evidence="2 3">
    <name type="scientific">Entotheonella factor</name>
    <dbReference type="NCBI Taxonomy" id="1429438"/>
    <lineage>
        <taxon>Bacteria</taxon>
        <taxon>Pseudomonadati</taxon>
        <taxon>Nitrospinota/Tectimicrobiota group</taxon>
        <taxon>Candidatus Tectimicrobiota</taxon>
        <taxon>Candidatus Entotheonellia</taxon>
        <taxon>Candidatus Entotheonellales</taxon>
        <taxon>Candidatus Entotheonellaceae</taxon>
        <taxon>Candidatus Entotheonella</taxon>
    </lineage>
</organism>
<sequence>MSETETIRVHVITGGFPPGSNAGHDMDYARLRLLQLLQEQPGVLTTVANNFNDIETWLPGSRLLITYVAGPFLTDAQSDYLQQWLEAGGRWLALHGSSGGKAARLENGRRKMVKTRHHETLGSFFLNHPPLSKFQVRVTDASHPLTHGLPASFEVVDELYLIELQEPEASHILLTTELARDPSPEGFGFSYDEDTSVLSDGVTRVLGYTRARGKGGVAYIALGHCHSRSTNRQPVVDPSVSASGEVPLKFRGVWESEPFEQLLRNGIKWGSGQE</sequence>
<name>W4LNG3_ENTF1</name>